<gene>
    <name evidence="1" type="ORF">PG994_008297</name>
</gene>
<dbReference type="EMBL" id="JAQQWL010000008">
    <property type="protein sequence ID" value="KAK8061931.1"/>
    <property type="molecule type" value="Genomic_DNA"/>
</dbReference>
<reference evidence="1 2" key="1">
    <citation type="submission" date="2023-01" db="EMBL/GenBank/DDBJ databases">
        <title>Analysis of 21 Apiospora genomes using comparative genomics revels a genus with tremendous synthesis potential of carbohydrate active enzymes and secondary metabolites.</title>
        <authorList>
            <person name="Sorensen T."/>
        </authorList>
    </citation>
    <scope>NUCLEOTIDE SEQUENCE [LARGE SCALE GENOMIC DNA]</scope>
    <source>
        <strain evidence="1 2">CBS 135458</strain>
    </source>
</reference>
<dbReference type="Proteomes" id="UP001480595">
    <property type="component" value="Unassembled WGS sequence"/>
</dbReference>
<proteinExistence type="predicted"/>
<organism evidence="1 2">
    <name type="scientific">Apiospora phragmitis</name>
    <dbReference type="NCBI Taxonomy" id="2905665"/>
    <lineage>
        <taxon>Eukaryota</taxon>
        <taxon>Fungi</taxon>
        <taxon>Dikarya</taxon>
        <taxon>Ascomycota</taxon>
        <taxon>Pezizomycotina</taxon>
        <taxon>Sordariomycetes</taxon>
        <taxon>Xylariomycetidae</taxon>
        <taxon>Amphisphaeriales</taxon>
        <taxon>Apiosporaceae</taxon>
        <taxon>Apiospora</taxon>
    </lineage>
</organism>
<accession>A0ABR1USM0</accession>
<dbReference type="RefSeq" id="XP_066715193.1">
    <property type="nucleotide sequence ID" value="XM_066859706.1"/>
</dbReference>
<comment type="caution">
    <text evidence="1">The sequence shown here is derived from an EMBL/GenBank/DDBJ whole genome shotgun (WGS) entry which is preliminary data.</text>
</comment>
<keyword evidence="2" id="KW-1185">Reference proteome</keyword>
<evidence type="ECO:0000313" key="1">
    <source>
        <dbReference type="EMBL" id="KAK8061931.1"/>
    </source>
</evidence>
<protein>
    <submittedName>
        <fullName evidence="1">Uncharacterized protein</fullName>
    </submittedName>
</protein>
<dbReference type="GeneID" id="92092769"/>
<name>A0ABR1USM0_9PEZI</name>
<sequence length="109" mass="12188">MTSNHGKEAETFQLRPLRCVILCNDPRDTTRTQAESKEDFVLQDWLFMFRGDAYALCVATSGTMVHGIIIHCLEADGPFVSAGTFESLDTLEKVPIPTPPTTDHGWYII</sequence>
<evidence type="ECO:0000313" key="2">
    <source>
        <dbReference type="Proteomes" id="UP001480595"/>
    </source>
</evidence>